<evidence type="ECO:0000256" key="5">
    <source>
        <dbReference type="ARBA" id="ARBA00022801"/>
    </source>
</evidence>
<gene>
    <name evidence="14" type="ORF">ASPTUDRAFT_57529</name>
</gene>
<feature type="compositionally biased region" description="Pro residues" evidence="12">
    <location>
        <begin position="1789"/>
        <end position="1801"/>
    </location>
</feature>
<dbReference type="OrthoDB" id="5325112at2759"/>
<evidence type="ECO:0000256" key="10">
    <source>
        <dbReference type="PIRSR" id="PIRSR613078-2"/>
    </source>
</evidence>
<dbReference type="InterPro" id="IPR019453">
    <property type="entry name" value="VPS39/TGFA1_Znf"/>
</dbReference>
<feature type="compositionally biased region" description="Low complexity" evidence="12">
    <location>
        <begin position="1735"/>
        <end position="1762"/>
    </location>
</feature>
<feature type="compositionally biased region" description="Acidic residues" evidence="12">
    <location>
        <begin position="905"/>
        <end position="914"/>
    </location>
</feature>
<dbReference type="Pfam" id="PF01591">
    <property type="entry name" value="6PF2K"/>
    <property type="match status" value="1"/>
</dbReference>
<keyword evidence="5" id="KW-0378">Hydrolase</keyword>
<feature type="compositionally biased region" description="Polar residues" evidence="12">
    <location>
        <begin position="504"/>
        <end position="516"/>
    </location>
</feature>
<proteinExistence type="inferred from homology"/>
<evidence type="ECO:0000256" key="9">
    <source>
        <dbReference type="PIRSR" id="PIRSR613078-1"/>
    </source>
</evidence>
<feature type="compositionally biased region" description="Basic residues" evidence="12">
    <location>
        <begin position="1950"/>
        <end position="1962"/>
    </location>
</feature>
<dbReference type="SUPFAM" id="SSF53254">
    <property type="entry name" value="Phosphoglycerate mutase-like"/>
    <property type="match status" value="1"/>
</dbReference>
<evidence type="ECO:0000259" key="13">
    <source>
        <dbReference type="PROSITE" id="PS50219"/>
    </source>
</evidence>
<evidence type="ECO:0000256" key="12">
    <source>
        <dbReference type="SAM" id="MobiDB-lite"/>
    </source>
</evidence>
<dbReference type="GO" id="GO:0006914">
    <property type="term" value="P:autophagy"/>
    <property type="evidence" value="ECO:0007669"/>
    <property type="project" value="TreeGrafter"/>
</dbReference>
<feature type="compositionally biased region" description="Polar residues" evidence="12">
    <location>
        <begin position="915"/>
        <end position="926"/>
    </location>
</feature>
<dbReference type="InterPro" id="IPR013079">
    <property type="entry name" value="6Phosfructo_kin"/>
</dbReference>
<dbReference type="InterPro" id="IPR013745">
    <property type="entry name" value="Bit61/PRR5"/>
</dbReference>
<dbReference type="Gene3D" id="3.40.50.300">
    <property type="entry name" value="P-loop containing nucleotide triphosphate hydrolases"/>
    <property type="match status" value="1"/>
</dbReference>
<evidence type="ECO:0000256" key="6">
    <source>
        <dbReference type="ARBA" id="ARBA00022840"/>
    </source>
</evidence>
<dbReference type="SMART" id="SM00855">
    <property type="entry name" value="PGAM"/>
    <property type="match status" value="1"/>
</dbReference>
<dbReference type="Pfam" id="PF10367">
    <property type="entry name" value="zf-Vps39_C"/>
    <property type="match status" value="1"/>
</dbReference>
<dbReference type="InterPro" id="IPR029033">
    <property type="entry name" value="His_PPase_superfam"/>
</dbReference>
<evidence type="ECO:0000256" key="11">
    <source>
        <dbReference type="PROSITE-ProRule" id="PRU01006"/>
    </source>
</evidence>
<dbReference type="GO" id="GO:0012505">
    <property type="term" value="C:endomembrane system"/>
    <property type="evidence" value="ECO:0007669"/>
    <property type="project" value="UniProtKB-SubCell"/>
</dbReference>
<keyword evidence="4" id="KW-0547">Nucleotide-binding</keyword>
<evidence type="ECO:0000256" key="3">
    <source>
        <dbReference type="ARBA" id="ARBA00013067"/>
    </source>
</evidence>
<dbReference type="GO" id="GO:0005524">
    <property type="term" value="F:ATP binding"/>
    <property type="evidence" value="ECO:0007669"/>
    <property type="project" value="UniProtKB-KW"/>
</dbReference>
<evidence type="ECO:0000256" key="1">
    <source>
        <dbReference type="ARBA" id="ARBA00004184"/>
    </source>
</evidence>
<feature type="compositionally biased region" description="Low complexity" evidence="12">
    <location>
        <begin position="1802"/>
        <end position="1831"/>
    </location>
</feature>
<dbReference type="Proteomes" id="UP000184304">
    <property type="component" value="Unassembled WGS sequence"/>
</dbReference>
<feature type="region of interest" description="Disordered" evidence="12">
    <location>
        <begin position="1590"/>
        <end position="1900"/>
    </location>
</feature>
<comment type="similarity">
    <text evidence="2">In the C-terminal section; belongs to the phosphoglycerate mutase family.</text>
</comment>
<feature type="repeat" description="CHCR" evidence="11">
    <location>
        <begin position="1175"/>
        <end position="1341"/>
    </location>
</feature>
<comment type="subcellular location">
    <subcellularLocation>
        <location evidence="1">Endomembrane system</location>
        <topology evidence="1">Peripheral membrane protein</topology>
    </subcellularLocation>
</comment>
<evidence type="ECO:0000256" key="8">
    <source>
        <dbReference type="ARBA" id="ARBA00038201"/>
    </source>
</evidence>
<dbReference type="Gene3D" id="3.40.50.1240">
    <property type="entry name" value="Phosphoglycerate mutase-like"/>
    <property type="match status" value="1"/>
</dbReference>
<evidence type="ECO:0000256" key="2">
    <source>
        <dbReference type="ARBA" id="ARBA00008408"/>
    </source>
</evidence>
<feature type="compositionally biased region" description="Pro residues" evidence="12">
    <location>
        <begin position="1598"/>
        <end position="1609"/>
    </location>
</feature>
<dbReference type="GO" id="GO:0006886">
    <property type="term" value="P:intracellular protein transport"/>
    <property type="evidence" value="ECO:0007669"/>
    <property type="project" value="UniProtKB-UniRule"/>
</dbReference>
<sequence length="2411" mass="265350">MVGLPARGKSLIAGKAMRYLAWVGIPARVFNVGSYRRAGTPQPNANFFDPHNTEGEKMRRAAAEAAVSDMLQWFQSGKGVVAILDATNSTKERRRWIHERCQEANVETLYVESICDDEDLIMNNILEVKTTSPDYKGQDPEVAALDFRNRIRNYEKVYETIDDNEKHFTYVKLINVGSTVIINQIKDYLSSRLVYYIQNLHIKPRSIWLSRHGESEYNLTGKIGGDSNISERGEAYARALPGLLKKSGVPPNTKIVIWTSTLKRTIQTARHLAAETGFEKLEWKALDELDSGVCDGLTYEQIAEKYPEDFAARDEDKYNYRYRGGESYRDVVIRLEPIIMELERSENVIIVTHQAVLRCIYAYFLNTPQEQSPWMEVPLHTLIKLTPRAYGTDEQRFKADIPAGFISSTMLSAFTARPLVELKPRDRSRIESVLAYGDRVLAGLNNGSLRIYRVNEEEEEEEGGEARQQQDGDGKGTGKKDTTEQQQHGNGNGNSNGETGIIANGTTNGNREQQQQHSKKPTELLREVEKFSRYKIEQLALIKEAKVLVSLSGGYVSLHDLGTYSLQEQLAKTKGATTFAVTSNIENDSETGVPAIVSRVAVAVKRKIMVWVWRDMEMEAGGPMEMTLVSGIKTLTWVSGTRLVAGLGSGFVMVDIEGDGGGTVTDLTGPSGIGGLGGQESTGRLAGVGVASMSYMGLGGSAPKPLATRLKEGQVLLAKDINTHFIDVQGNSLGRRQIPWSHAPADIGYSYPFLLALHDASKGVLEVRNPETLSLLQSVPLPSASIMHIPQPTISLAHAGKGFLVASDRTIWRMEALSYDTQIDSLVEKGYLDEAISLASMLEDALLRDKQGRLRQIKLEKAEGLFKMRKYTDSMDLFTEISAPPETVIRLYPKIIAGELSSIVEEPEESEDGTTDSQSKTQENNSPADAPAAEEPPAPKTLSHAPSVMSLLRTRTDDASDAGSIRGKVVEEAKNDKALEGADLKLAVRDLQRYLADVRRRFQRFLNPDGTLKVVDATTDGANDALTDSVMKLLSIDPEGEYDLGEALREKARLVDTTLFRAYMYAIPALAGSLFRIANFCDPDVVMEKLEETGRHNDLIDFLYGKKLHRQALELLQKFGQADEEEETAPQLHGPKRTVNYLQNLSPDHIDLILEFAEWPVRQDPELGMEIFLADTENAETLPRDRVLDFLQGIDVNLAVRYLEHIIGELNDMTPDLHQKLLVLYLERLKKHQAKEWEFSSLDDYVNWQSKFLNMLRSSSQYSPAKILDRLDRDDPEFFEARAIVFSKMGQHRQALEIYVFKLEDYVKAEEYCNHLHKVEDTTTADGAASRCVALLPYEDDKPPIYLTLLSLYLSPPHGYKPRYGPALEVLAKHGSRLPPNSALDLIPESLPVKELEFYFKGRMRAANTILNESRIVANLQKAEDIKTQAQLLVGEGTDGRSTRSRHVTITEERVCGICHKRIGGSVINVFPEYHTGVADISYTMIPRDSGIQGSMHMIYLVVIRSSSAVASTHFLSTVSFPSVAGSRILFHHLLSVVFLLLGFLVRDLLTLCLGGLLVLFHALGQEYVDVVLQSGHLFAHIMLRSPVSPERSSSRSPLPPPPHHPLSQPPRRSFDDFSYARPASSGSDASSITSNVTTISPRHSAFNPGAVSVTSSPRPPRTSSITANTTAPPPISTATTNTTSSSSSTIRSPVSFMPHGEILSRKPSGRGGPPELQRRSRHHSQGFFEPSLPTASSSEATISASRIAAQAAMLQQQQTAPQNPPKRPPPVRGVSEDGSRSRRGGSASPPPPPPPAPLFAPPTSAGSASGASYQSGSTNGNTHAATTAANVVFPRNPALQPPGLEPPVEREHKHKGEKSKMKLFSKPKHIGISRDKDGISKDRGLPSPSKMGFPSGGLSRIVSASTTSLADTFPSNNSSLYNLSNASASTVVPADKPAGSEKEKEKDKDKHKHHFLSRQKLKLKDRDDHYNLPLSSASSNSKPSDPNAPQSLYSFTPASPGAVTTTFGKSVSGLDLLHGLRDKKKEEKALESEQLDWVASSSGPAPGTFAGPSSLGSSTGVLAEAALRETLQGFGLNNMTPEDAWDFLKAKLMVIFDGEDVRIAIEDLNKLVLIHIQRCVQKRMPTAVVDDLRELLETGCASLNHTLNGIPDEKLVPHLVQVWMLFKGCGSVMNRREASEFWSSTFNGEYPGCDLDVRNLVLIAFRDMVILYRYDVLKATFSRLSLDSIKLGTAALSVTTKSSSNSARPTTSASLDGGFGSYSSQSSTLLNAANSYSSDSLDCNRSRAASNTSNPDQLIFQSFSSPTQRPSIIHRSSHTDTSHIITETVGRMLQCVSVLASVQTGDRAQEQIELLSKELKHNWLGRGRTGRDRRGFVGTKIRPAIVARTDSDDYMRDGMEDYGRRELSVL</sequence>
<dbReference type="InterPro" id="IPR003094">
    <property type="entry name" value="6Pfruct_kin"/>
</dbReference>
<dbReference type="VEuPathDB" id="FungiDB:ASPTUDRAFT_57529"/>
<dbReference type="EC" id="3.1.3.46" evidence="3"/>
<feature type="compositionally biased region" description="Low complexity" evidence="12">
    <location>
        <begin position="1625"/>
        <end position="1635"/>
    </location>
</feature>
<dbReference type="GO" id="GO:0006000">
    <property type="term" value="P:fructose metabolic process"/>
    <property type="evidence" value="ECO:0007669"/>
    <property type="project" value="InterPro"/>
</dbReference>
<feature type="region of interest" description="Disordered" evidence="12">
    <location>
        <begin position="456"/>
        <end position="524"/>
    </location>
</feature>
<dbReference type="Pfam" id="PF00780">
    <property type="entry name" value="CNH"/>
    <property type="match status" value="1"/>
</dbReference>
<feature type="region of interest" description="Disordered" evidence="12">
    <location>
        <begin position="1913"/>
        <end position="1997"/>
    </location>
</feature>
<feature type="compositionally biased region" description="Low complexity" evidence="12">
    <location>
        <begin position="1652"/>
        <end position="1691"/>
    </location>
</feature>
<dbReference type="GO" id="GO:0006003">
    <property type="term" value="P:fructose 2,6-bisphosphate metabolic process"/>
    <property type="evidence" value="ECO:0007669"/>
    <property type="project" value="InterPro"/>
</dbReference>
<feature type="compositionally biased region" description="Low complexity" evidence="12">
    <location>
        <begin position="1972"/>
        <end position="1990"/>
    </location>
</feature>
<keyword evidence="6" id="KW-0067">ATP-binding</keyword>
<evidence type="ECO:0000256" key="4">
    <source>
        <dbReference type="ARBA" id="ARBA00022741"/>
    </source>
</evidence>
<dbReference type="OMA" id="RCQEANI"/>
<dbReference type="InterPro" id="IPR001345">
    <property type="entry name" value="PG/BPGM_mutase_AS"/>
</dbReference>
<feature type="binding site" evidence="10">
    <location>
        <begin position="211"/>
        <end position="218"/>
    </location>
    <ligand>
        <name>substrate</name>
    </ligand>
</feature>
<dbReference type="Pfam" id="PF08539">
    <property type="entry name" value="HbrB"/>
    <property type="match status" value="1"/>
</dbReference>
<dbReference type="PRINTS" id="PR00991">
    <property type="entry name" value="6PFRUCTKNASE"/>
</dbReference>
<dbReference type="SUPFAM" id="SSF52540">
    <property type="entry name" value="P-loop containing nucleoside triphosphate hydrolases"/>
    <property type="match status" value="1"/>
</dbReference>
<feature type="region of interest" description="Disordered" evidence="12">
    <location>
        <begin position="2032"/>
        <end position="2055"/>
    </location>
</feature>
<name>A0A1L9MXJ6_ASPTC</name>
<protein>
    <recommendedName>
        <fullName evidence="3">fructose-2,6-bisphosphate 2-phosphatase</fullName>
        <ecNumber evidence="3">3.1.3.46</ecNumber>
    </recommendedName>
</protein>
<dbReference type="InterPro" id="IPR000547">
    <property type="entry name" value="Clathrin_H-chain/VPS_repeat"/>
</dbReference>
<organism evidence="14 15">
    <name type="scientific">Aspergillus tubingensis (strain CBS 134.48)</name>
    <dbReference type="NCBI Taxonomy" id="767770"/>
    <lineage>
        <taxon>Eukaryota</taxon>
        <taxon>Fungi</taxon>
        <taxon>Dikarya</taxon>
        <taxon>Ascomycota</taxon>
        <taxon>Pezizomycotina</taxon>
        <taxon>Eurotiomycetes</taxon>
        <taxon>Eurotiomycetidae</taxon>
        <taxon>Eurotiales</taxon>
        <taxon>Aspergillaceae</taxon>
        <taxon>Aspergillus</taxon>
        <taxon>Aspergillus subgen. Circumdati</taxon>
    </lineage>
</organism>
<feature type="active site" description="Tele-phosphohistidine intermediate" evidence="9">
    <location>
        <position position="212"/>
    </location>
</feature>
<evidence type="ECO:0000313" key="15">
    <source>
        <dbReference type="Proteomes" id="UP000184304"/>
    </source>
</evidence>
<feature type="region of interest" description="Disordered" evidence="12">
    <location>
        <begin position="903"/>
        <end position="945"/>
    </location>
</feature>
<feature type="compositionally biased region" description="Low complexity" evidence="12">
    <location>
        <begin position="1916"/>
        <end position="1930"/>
    </location>
</feature>
<dbReference type="FunFam" id="3.40.50.1240:FF:000005">
    <property type="entry name" value="GpmB, Fructose-2,6-bisphosphatase"/>
    <property type="match status" value="1"/>
</dbReference>
<reference evidence="15" key="1">
    <citation type="journal article" date="2017" name="Genome Biol.">
        <title>Comparative genomics reveals high biological diversity and specific adaptations in the industrially and medically important fungal genus Aspergillus.</title>
        <authorList>
            <person name="de Vries R.P."/>
            <person name="Riley R."/>
            <person name="Wiebenga A."/>
            <person name="Aguilar-Osorio G."/>
            <person name="Amillis S."/>
            <person name="Uchima C.A."/>
            <person name="Anderluh G."/>
            <person name="Asadollahi M."/>
            <person name="Askin M."/>
            <person name="Barry K."/>
            <person name="Battaglia E."/>
            <person name="Bayram O."/>
            <person name="Benocci T."/>
            <person name="Braus-Stromeyer S.A."/>
            <person name="Caldana C."/>
            <person name="Canovas D."/>
            <person name="Cerqueira G.C."/>
            <person name="Chen F."/>
            <person name="Chen W."/>
            <person name="Choi C."/>
            <person name="Clum A."/>
            <person name="Dos Santos R.A."/>
            <person name="Damasio A.R."/>
            <person name="Diallinas G."/>
            <person name="Emri T."/>
            <person name="Fekete E."/>
            <person name="Flipphi M."/>
            <person name="Freyberg S."/>
            <person name="Gallo A."/>
            <person name="Gournas C."/>
            <person name="Habgood R."/>
            <person name="Hainaut M."/>
            <person name="Harispe M.L."/>
            <person name="Henrissat B."/>
            <person name="Hilden K.S."/>
            <person name="Hope R."/>
            <person name="Hossain A."/>
            <person name="Karabika E."/>
            <person name="Karaffa L."/>
            <person name="Karanyi Z."/>
            <person name="Krasevec N."/>
            <person name="Kuo A."/>
            <person name="Kusch H."/>
            <person name="LaButti K."/>
            <person name="Lagendijk E.L."/>
            <person name="Lapidus A."/>
            <person name="Levasseur A."/>
            <person name="Lindquist E."/>
            <person name="Lipzen A."/>
            <person name="Logrieco A.F."/>
            <person name="MacCabe A."/>
            <person name="Maekelae M.R."/>
            <person name="Malavazi I."/>
            <person name="Melin P."/>
            <person name="Meyer V."/>
            <person name="Mielnichuk N."/>
            <person name="Miskei M."/>
            <person name="Molnar A.P."/>
            <person name="Mule G."/>
            <person name="Ngan C.Y."/>
            <person name="Orejas M."/>
            <person name="Orosz E."/>
            <person name="Ouedraogo J.P."/>
            <person name="Overkamp K.M."/>
            <person name="Park H.-S."/>
            <person name="Perrone G."/>
            <person name="Piumi F."/>
            <person name="Punt P.J."/>
            <person name="Ram A.F."/>
            <person name="Ramon A."/>
            <person name="Rauscher S."/>
            <person name="Record E."/>
            <person name="Riano-Pachon D.M."/>
            <person name="Robert V."/>
            <person name="Roehrig J."/>
            <person name="Ruller R."/>
            <person name="Salamov A."/>
            <person name="Salih N.S."/>
            <person name="Samson R.A."/>
            <person name="Sandor E."/>
            <person name="Sanguinetti M."/>
            <person name="Schuetze T."/>
            <person name="Sepcic K."/>
            <person name="Shelest E."/>
            <person name="Sherlock G."/>
            <person name="Sophianopoulou V."/>
            <person name="Squina F.M."/>
            <person name="Sun H."/>
            <person name="Susca A."/>
            <person name="Todd R.B."/>
            <person name="Tsang A."/>
            <person name="Unkles S.E."/>
            <person name="van de Wiele N."/>
            <person name="van Rossen-Uffink D."/>
            <person name="Oliveira J.V."/>
            <person name="Vesth T.C."/>
            <person name="Visser J."/>
            <person name="Yu J.-H."/>
            <person name="Zhou M."/>
            <person name="Andersen M.R."/>
            <person name="Archer D.B."/>
            <person name="Baker S.E."/>
            <person name="Benoit I."/>
            <person name="Brakhage A.A."/>
            <person name="Braus G.H."/>
            <person name="Fischer R."/>
            <person name="Frisvad J.C."/>
            <person name="Goldman G.H."/>
            <person name="Houbraken J."/>
            <person name="Oakley B."/>
            <person name="Pocsi I."/>
            <person name="Scazzocchio C."/>
            <person name="Seiboth B."/>
            <person name="vanKuyk P.A."/>
            <person name="Wortman J."/>
            <person name="Dyer P.S."/>
            <person name="Grigoriev I.V."/>
        </authorList>
    </citation>
    <scope>NUCLEOTIDE SEQUENCE [LARGE SCALE GENOMIC DNA]</scope>
    <source>
        <strain evidence="15">CBS 134.48</strain>
    </source>
</reference>
<feature type="active site" description="Proton donor/acceptor" evidence="9">
    <location>
        <position position="288"/>
    </location>
</feature>
<dbReference type="GO" id="GO:0034058">
    <property type="term" value="P:endosomal vesicle fusion"/>
    <property type="evidence" value="ECO:0007669"/>
    <property type="project" value="TreeGrafter"/>
</dbReference>
<evidence type="ECO:0000256" key="7">
    <source>
        <dbReference type="ARBA" id="ARBA00023136"/>
    </source>
</evidence>
<dbReference type="Pfam" id="PF00300">
    <property type="entry name" value="His_Phos_1"/>
    <property type="match status" value="1"/>
</dbReference>
<dbReference type="InterPro" id="IPR027417">
    <property type="entry name" value="P-loop_NTPase"/>
</dbReference>
<keyword evidence="15" id="KW-1185">Reference proteome</keyword>
<dbReference type="InterPro" id="IPR013078">
    <property type="entry name" value="His_Pase_superF_clade-1"/>
</dbReference>
<feature type="compositionally biased region" description="Low complexity" evidence="12">
    <location>
        <begin position="484"/>
        <end position="497"/>
    </location>
</feature>
<dbReference type="PANTHER" id="PTHR12894:SF49">
    <property type="entry name" value="VAM6_VPS39-LIKE PROTEIN"/>
    <property type="match status" value="1"/>
</dbReference>
<dbReference type="GO" id="GO:0004331">
    <property type="term" value="F:fructose-2,6-bisphosphate 2-phosphatase activity"/>
    <property type="evidence" value="ECO:0007669"/>
    <property type="project" value="UniProtKB-EC"/>
</dbReference>
<comment type="similarity">
    <text evidence="8">Belongs to the VAM6/VPS39 family.</text>
</comment>
<dbReference type="GO" id="GO:0003873">
    <property type="term" value="F:6-phosphofructo-2-kinase activity"/>
    <property type="evidence" value="ECO:0007669"/>
    <property type="project" value="InterPro"/>
</dbReference>
<dbReference type="PROSITE" id="PS50219">
    <property type="entry name" value="CNH"/>
    <property type="match status" value="1"/>
</dbReference>
<feature type="region of interest" description="Disordered" evidence="12">
    <location>
        <begin position="2284"/>
        <end position="2320"/>
    </location>
</feature>
<dbReference type="InterPro" id="IPR032914">
    <property type="entry name" value="Vam6/VPS39/TRAP1"/>
</dbReference>
<dbReference type="Pfam" id="PF10366">
    <property type="entry name" value="Vps39_1"/>
    <property type="match status" value="1"/>
</dbReference>
<accession>A0A1L9MXJ6</accession>
<dbReference type="EMBL" id="KV878205">
    <property type="protein sequence ID" value="OJI81744.1"/>
    <property type="molecule type" value="Genomic_DNA"/>
</dbReference>
<dbReference type="PROSITE" id="PS50236">
    <property type="entry name" value="CHCR"/>
    <property type="match status" value="1"/>
</dbReference>
<dbReference type="PROSITE" id="PS00175">
    <property type="entry name" value="PG_MUTASE"/>
    <property type="match status" value="1"/>
</dbReference>
<feature type="compositionally biased region" description="Basic and acidic residues" evidence="12">
    <location>
        <begin position="464"/>
        <end position="483"/>
    </location>
</feature>
<feature type="binding site" evidence="10">
    <location>
        <position position="264"/>
    </location>
    <ligand>
        <name>substrate</name>
    </ligand>
</feature>
<feature type="compositionally biased region" description="Basic and acidic residues" evidence="12">
    <location>
        <begin position="1873"/>
        <end position="1885"/>
    </location>
</feature>
<keyword evidence="7" id="KW-0472">Membrane</keyword>
<dbReference type="FunFam" id="3.40.50.300:FF:000644">
    <property type="entry name" value="GpmB, Fructose-2,6-bisphosphatase"/>
    <property type="match status" value="1"/>
</dbReference>
<feature type="compositionally biased region" description="Polar residues" evidence="12">
    <location>
        <begin position="2284"/>
        <end position="2311"/>
    </location>
</feature>
<dbReference type="CDD" id="cd07067">
    <property type="entry name" value="HP_PGM_like"/>
    <property type="match status" value="1"/>
</dbReference>
<dbReference type="InterPro" id="IPR001180">
    <property type="entry name" value="CNH_dom"/>
</dbReference>
<feature type="compositionally biased region" description="Pro residues" evidence="12">
    <location>
        <begin position="1763"/>
        <end position="1772"/>
    </location>
</feature>
<dbReference type="InterPro" id="IPR019452">
    <property type="entry name" value="VPS39/TGF_beta_rcpt-assoc_1"/>
</dbReference>
<evidence type="ECO:0000313" key="14">
    <source>
        <dbReference type="EMBL" id="OJI81744.1"/>
    </source>
</evidence>
<dbReference type="PANTHER" id="PTHR12894">
    <property type="entry name" value="CNH DOMAIN CONTAINING"/>
    <property type="match status" value="1"/>
</dbReference>
<feature type="compositionally biased region" description="Basic residues" evidence="12">
    <location>
        <begin position="1853"/>
        <end position="1872"/>
    </location>
</feature>
<dbReference type="STRING" id="767770.A0A1L9MXJ6"/>
<feature type="compositionally biased region" description="Basic and acidic residues" evidence="12">
    <location>
        <begin position="1939"/>
        <end position="1949"/>
    </location>
</feature>
<feature type="domain" description="CNH" evidence="13">
    <location>
        <begin position="427"/>
        <end position="794"/>
    </location>
</feature>
<dbReference type="GO" id="GO:0000329">
    <property type="term" value="C:fungal-type vacuole membrane"/>
    <property type="evidence" value="ECO:0007669"/>
    <property type="project" value="TreeGrafter"/>
</dbReference>